<organism evidence="2 3">
    <name type="scientific">Pedobacter steynii</name>
    <dbReference type="NCBI Taxonomy" id="430522"/>
    <lineage>
        <taxon>Bacteria</taxon>
        <taxon>Pseudomonadati</taxon>
        <taxon>Bacteroidota</taxon>
        <taxon>Sphingobacteriia</taxon>
        <taxon>Sphingobacteriales</taxon>
        <taxon>Sphingobacteriaceae</taxon>
        <taxon>Pedobacter</taxon>
    </lineage>
</organism>
<evidence type="ECO:0000259" key="1">
    <source>
        <dbReference type="Pfam" id="PF02836"/>
    </source>
</evidence>
<gene>
    <name evidence="2" type="ORF">SAMN05421820_106349</name>
</gene>
<sequence length="429" mass="48976">MLLMLLTFLGCSGKKNKQKGRVYIENKEGRFTLYRAGAPYNIKGASGFSELQTLKEAGGNTIRIWDTVGLSAILKKANENGIAVIVGLPLPESRYLSFYDDQAKVDSQYNSIKRIVNAHKKDPALLMWCVGNELVFPLRPKYRSFYKAFNDIVALIHEDDPDHPVTTTVLNFTQKDIFNISMRTEIDLISFNIFGAIKYLKKDLKDFSWFWKGPYLITEWGIDGPWDGTQYTAWAAYIEPTSTKKAVQYKERYDQYMPVNDPRYLGSFIFFWGQKQETTHTWFSLFDEHGRKTESVSAAAAIWTGNNGKDTFPKINYMLLNKKGAYDNIILKPNQPANAELLIESGSLAPEKIEWEIYPEDWYRKGNVNNIVRPAAVKTKFSSTADLQVAFNTPAKEGPYRLFVTITNRNGNIATSNTPFYIAENNEKK</sequence>
<feature type="domain" description="Glycoside hydrolase family 2 catalytic" evidence="1">
    <location>
        <begin position="65"/>
        <end position="223"/>
    </location>
</feature>
<dbReference type="InterPro" id="IPR017853">
    <property type="entry name" value="GH"/>
</dbReference>
<name>A0A1G9Z712_9SPHI</name>
<accession>A0A1G9Z712</accession>
<dbReference type="SUPFAM" id="SSF51445">
    <property type="entry name" value="(Trans)glycosidases"/>
    <property type="match status" value="1"/>
</dbReference>
<reference evidence="3" key="1">
    <citation type="submission" date="2016-10" db="EMBL/GenBank/DDBJ databases">
        <authorList>
            <person name="Varghese N."/>
            <person name="Submissions S."/>
        </authorList>
    </citation>
    <scope>NUCLEOTIDE SEQUENCE [LARGE SCALE GENOMIC DNA]</scope>
    <source>
        <strain evidence="3">DSM 19110</strain>
    </source>
</reference>
<dbReference type="EMBL" id="FNGY01000006">
    <property type="protein sequence ID" value="SDN16306.1"/>
    <property type="molecule type" value="Genomic_DNA"/>
</dbReference>
<evidence type="ECO:0000313" key="2">
    <source>
        <dbReference type="EMBL" id="SDN16306.1"/>
    </source>
</evidence>
<dbReference type="Proteomes" id="UP000183200">
    <property type="component" value="Unassembled WGS sequence"/>
</dbReference>
<dbReference type="AlphaFoldDB" id="A0A1G9Z712"/>
<dbReference type="GO" id="GO:0004553">
    <property type="term" value="F:hydrolase activity, hydrolyzing O-glycosyl compounds"/>
    <property type="evidence" value="ECO:0007669"/>
    <property type="project" value="InterPro"/>
</dbReference>
<dbReference type="InterPro" id="IPR006103">
    <property type="entry name" value="Glyco_hydro_2_cat"/>
</dbReference>
<dbReference type="Pfam" id="PF02836">
    <property type="entry name" value="Glyco_hydro_2_C"/>
    <property type="match status" value="1"/>
</dbReference>
<proteinExistence type="predicted"/>
<evidence type="ECO:0000313" key="3">
    <source>
        <dbReference type="Proteomes" id="UP000183200"/>
    </source>
</evidence>
<dbReference type="Gene3D" id="3.20.20.80">
    <property type="entry name" value="Glycosidases"/>
    <property type="match status" value="1"/>
</dbReference>
<keyword evidence="2" id="KW-0378">Hydrolase</keyword>
<keyword evidence="3" id="KW-1185">Reference proteome</keyword>
<protein>
    <submittedName>
        <fullName evidence="2">Glycosyl hydrolases family 2, TIM barrel domain</fullName>
    </submittedName>
</protein>
<dbReference type="GO" id="GO:0005975">
    <property type="term" value="P:carbohydrate metabolic process"/>
    <property type="evidence" value="ECO:0007669"/>
    <property type="project" value="InterPro"/>
</dbReference>
<dbReference type="STRING" id="430522.BFS30_15355"/>